<keyword evidence="1" id="KW-0175">Coiled coil</keyword>
<evidence type="ECO:0000256" key="1">
    <source>
        <dbReference type="SAM" id="Coils"/>
    </source>
</evidence>
<feature type="coiled-coil region" evidence="1">
    <location>
        <begin position="116"/>
        <end position="150"/>
    </location>
</feature>
<accession>A0AAV1QEP4</accession>
<keyword evidence="3" id="KW-1185">Reference proteome</keyword>
<feature type="coiled-coil region" evidence="1">
    <location>
        <begin position="257"/>
        <end position="295"/>
    </location>
</feature>
<name>A0AAV1QEP4_SCOSC</name>
<organism evidence="2 3">
    <name type="scientific">Scomber scombrus</name>
    <name type="common">Atlantic mackerel</name>
    <name type="synonym">Scomber vernalis</name>
    <dbReference type="NCBI Taxonomy" id="13677"/>
    <lineage>
        <taxon>Eukaryota</taxon>
        <taxon>Metazoa</taxon>
        <taxon>Chordata</taxon>
        <taxon>Craniata</taxon>
        <taxon>Vertebrata</taxon>
        <taxon>Euteleostomi</taxon>
        <taxon>Actinopterygii</taxon>
        <taxon>Neopterygii</taxon>
        <taxon>Teleostei</taxon>
        <taxon>Neoteleostei</taxon>
        <taxon>Acanthomorphata</taxon>
        <taxon>Pelagiaria</taxon>
        <taxon>Scombriformes</taxon>
        <taxon>Scombridae</taxon>
        <taxon>Scomber</taxon>
    </lineage>
</organism>
<sequence length="335" mass="38797">MSNCAVKAEMLVESVVTEVQLLDKAHSSQTDQRDKETADKILITEIKKKHQKELEELTDSYATRAREMETRYLKQRRLMFKANIKKMEAGFEQVDTAHQQRCHGIMGEMEQLAISTNELLERKQQVSAEKAKLEKQIDEDEKRRRQSAKIMEERQKLLEHLKSVKERRQQLPDKYGSELSGVILETGGSLIVKYLDLKEVQREADNIQKYTDVFYKVYEDSGADFLARMTAAAEASKEENHKVWLALAVGKQDLNAAKKILEQIRSKRARVRSLKQELSEELKEYDELVTKAKTMRKSLNWTIPRIDIVRALRSISNVKISMFKDLVIKLTPLAT</sequence>
<protein>
    <submittedName>
        <fullName evidence="2">Dynein regulatory complex subunit 4-like isoform X3</fullName>
    </submittedName>
</protein>
<evidence type="ECO:0000313" key="3">
    <source>
        <dbReference type="Proteomes" id="UP001314229"/>
    </source>
</evidence>
<dbReference type="AlphaFoldDB" id="A0AAV1QEP4"/>
<proteinExistence type="predicted"/>
<gene>
    <name evidence="2" type="ORF">FSCOSCO3_A034297</name>
</gene>
<dbReference type="EMBL" id="CAWUFR010001128">
    <property type="protein sequence ID" value="CAK6982887.1"/>
    <property type="molecule type" value="Genomic_DNA"/>
</dbReference>
<reference evidence="2 3" key="1">
    <citation type="submission" date="2024-01" db="EMBL/GenBank/DDBJ databases">
        <authorList>
            <person name="Alioto T."/>
            <person name="Alioto T."/>
            <person name="Gomez Garrido J."/>
        </authorList>
    </citation>
    <scope>NUCLEOTIDE SEQUENCE [LARGE SCALE GENOMIC DNA]</scope>
</reference>
<evidence type="ECO:0000313" key="2">
    <source>
        <dbReference type="EMBL" id="CAK6982887.1"/>
    </source>
</evidence>
<comment type="caution">
    <text evidence="2">The sequence shown here is derived from an EMBL/GenBank/DDBJ whole genome shotgun (WGS) entry which is preliminary data.</text>
</comment>
<dbReference type="Proteomes" id="UP001314229">
    <property type="component" value="Unassembled WGS sequence"/>
</dbReference>